<evidence type="ECO:0000256" key="1">
    <source>
        <dbReference type="ARBA" id="ARBA00008271"/>
    </source>
</evidence>
<evidence type="ECO:0000313" key="5">
    <source>
        <dbReference type="EMBL" id="ABL75978.1"/>
    </source>
</evidence>
<evidence type="ECO:0000256" key="3">
    <source>
        <dbReference type="ARBA" id="ARBA00023015"/>
    </source>
</evidence>
<dbReference type="Proteomes" id="UP000214542">
    <property type="component" value="Segment"/>
</dbReference>
<dbReference type="GeneID" id="4642944"/>
<gene>
    <name evidence="5" type="primary">lef-11</name>
</gene>
<dbReference type="GO" id="GO:0019058">
    <property type="term" value="P:viral life cycle"/>
    <property type="evidence" value="ECO:0007669"/>
    <property type="project" value="InterPro"/>
</dbReference>
<comment type="similarity">
    <text evidence="1">Belongs to the baculoviridae LEF-11 family.</text>
</comment>
<keyword evidence="4" id="KW-0804">Transcription</keyword>
<name>A1YR88_9ABAC</name>
<keyword evidence="6" id="KW-1185">Reference proteome</keyword>
<dbReference type="Pfam" id="PF06385">
    <property type="entry name" value="Baculo_LEF-11"/>
    <property type="match status" value="1"/>
</dbReference>
<dbReference type="KEGG" id="vg:4642944"/>
<dbReference type="RefSeq" id="YP_950756.1">
    <property type="nucleotide sequence ID" value="NC_008725.1"/>
</dbReference>
<evidence type="ECO:0000256" key="4">
    <source>
        <dbReference type="ARBA" id="ARBA00023163"/>
    </source>
</evidence>
<organism evidence="5 6">
    <name type="scientific">Maruca vitrata nucleopolyhedrovirus</name>
    <dbReference type="NCBI Taxonomy" id="1307954"/>
    <lineage>
        <taxon>Viruses</taxon>
        <taxon>Viruses incertae sedis</taxon>
        <taxon>Naldaviricetes</taxon>
        <taxon>Lefavirales</taxon>
        <taxon>Baculoviridae</taxon>
        <taxon>Alphabaculovirus</taxon>
        <taxon>Alphabaculovirus mavitratae</taxon>
    </lineage>
</organism>
<evidence type="ECO:0000313" key="6">
    <source>
        <dbReference type="Proteomes" id="UP000214542"/>
    </source>
</evidence>
<sequence length="111" mass="13056">MVSPCQHSGGCDSDCLTRSEIQALFREVINTLKHTMKTENVCAHMLDISSFERIKEYIRANLGYFTVITDKCSKRKVSLHHKRIDRLLSIKKTYRQEYKRAVSKIYKNQSW</sequence>
<dbReference type="InterPro" id="IPR009429">
    <property type="entry name" value="Baculo_LEF-11"/>
</dbReference>
<dbReference type="GO" id="GO:0006355">
    <property type="term" value="P:regulation of DNA-templated transcription"/>
    <property type="evidence" value="ECO:0007669"/>
    <property type="project" value="InterPro"/>
</dbReference>
<keyword evidence="3" id="KW-0805">Transcription regulation</keyword>
<proteinExistence type="inferred from homology"/>
<dbReference type="OrthoDB" id="15391at10239"/>
<evidence type="ECO:0000256" key="2">
    <source>
        <dbReference type="ARBA" id="ARBA00017118"/>
    </source>
</evidence>
<reference evidence="5 6" key="1">
    <citation type="journal article" date="2008" name="J. Gen. Virol.">
        <title>Genomic and host range studies of Maruca vitrata nucleopolyhedrovirus.</title>
        <authorList>
            <person name="Chen Y.R."/>
            <person name="Wu C.Y."/>
            <person name="Lee S.T."/>
            <person name="Wu Y.J."/>
            <person name="Lo C.F."/>
            <person name="Tsai M.F."/>
            <person name="Wang C.H."/>
        </authorList>
    </citation>
    <scope>NUCLEOTIDE SEQUENCE [LARGE SCALE GENOMIC DNA]</scope>
</reference>
<protein>
    <recommendedName>
        <fullName evidence="2">Late expression factor 11</fullName>
    </recommendedName>
</protein>
<dbReference type="EMBL" id="EF125867">
    <property type="protein sequence ID" value="ABL75978.1"/>
    <property type="molecule type" value="Genomic_DNA"/>
</dbReference>
<accession>A1YR88</accession>